<proteinExistence type="predicted"/>
<dbReference type="Proteomes" id="UP001283361">
    <property type="component" value="Unassembled WGS sequence"/>
</dbReference>
<sequence>MEEAKKRRASAKAWRTRVSGSLDQIINKTDVTEVEIQHSINDFEMKLKNVHEVESYLGVEELESDTAQESEFTDRRTIPLVKAKDKLMSMNKATARSIPTSDQQPFWDKFIAVIDQSDLPVVNNFTYLQSLLQRKAAADIAGLSLTTENYTTAKSILEKRFGRKERIIFGHIQQLLKMQPISTNRSSNLWRLHDEIQANVGSLENLEVDGTTYGVVLTPLVLRQLPTHIRLEWARNKRENSVLQVLHSTVGHDNDANHIGVSYANSKTLKTVVQVVKTKINGVGVNVMLDSGADRSFVTKPCADKLGLRNIGKKSLTYCCFAEEETVGEEKFRDIFEIKVDKDTVKLIGM</sequence>
<dbReference type="GO" id="GO:0004190">
    <property type="term" value="F:aspartic-type endopeptidase activity"/>
    <property type="evidence" value="ECO:0007669"/>
    <property type="project" value="InterPro"/>
</dbReference>
<dbReference type="Pfam" id="PF03564">
    <property type="entry name" value="DUF1759"/>
    <property type="match status" value="1"/>
</dbReference>
<reference evidence="1" key="1">
    <citation type="journal article" date="2023" name="G3 (Bethesda)">
        <title>A reference genome for the long-term kleptoplast-retaining sea slug Elysia crispata morphotype clarki.</title>
        <authorList>
            <person name="Eastman K.E."/>
            <person name="Pendleton A.L."/>
            <person name="Shaikh M.A."/>
            <person name="Suttiyut T."/>
            <person name="Ogas R."/>
            <person name="Tomko P."/>
            <person name="Gavelis G."/>
            <person name="Widhalm J.R."/>
            <person name="Wisecaver J.H."/>
        </authorList>
    </citation>
    <scope>NUCLEOTIDE SEQUENCE</scope>
    <source>
        <strain evidence="1">ECLA1</strain>
    </source>
</reference>
<keyword evidence="2" id="KW-1185">Reference proteome</keyword>
<evidence type="ECO:0000313" key="1">
    <source>
        <dbReference type="EMBL" id="KAK3757594.1"/>
    </source>
</evidence>
<dbReference type="Gene3D" id="2.40.70.10">
    <property type="entry name" value="Acid Proteases"/>
    <property type="match status" value="1"/>
</dbReference>
<dbReference type="EMBL" id="JAWDGP010005354">
    <property type="protein sequence ID" value="KAK3757594.1"/>
    <property type="molecule type" value="Genomic_DNA"/>
</dbReference>
<name>A0AAE0YUJ2_9GAST</name>
<organism evidence="1 2">
    <name type="scientific">Elysia crispata</name>
    <name type="common">lettuce slug</name>
    <dbReference type="NCBI Taxonomy" id="231223"/>
    <lineage>
        <taxon>Eukaryota</taxon>
        <taxon>Metazoa</taxon>
        <taxon>Spiralia</taxon>
        <taxon>Lophotrochozoa</taxon>
        <taxon>Mollusca</taxon>
        <taxon>Gastropoda</taxon>
        <taxon>Heterobranchia</taxon>
        <taxon>Euthyneura</taxon>
        <taxon>Panpulmonata</taxon>
        <taxon>Sacoglossa</taxon>
        <taxon>Placobranchoidea</taxon>
        <taxon>Plakobranchidae</taxon>
        <taxon>Elysia</taxon>
    </lineage>
</organism>
<dbReference type="PROSITE" id="PS00141">
    <property type="entry name" value="ASP_PROTEASE"/>
    <property type="match status" value="1"/>
</dbReference>
<dbReference type="InterPro" id="IPR001969">
    <property type="entry name" value="Aspartic_peptidase_AS"/>
</dbReference>
<dbReference type="SUPFAM" id="SSF50630">
    <property type="entry name" value="Acid proteases"/>
    <property type="match status" value="1"/>
</dbReference>
<dbReference type="InterPro" id="IPR005312">
    <property type="entry name" value="DUF1759"/>
</dbReference>
<evidence type="ECO:0000313" key="2">
    <source>
        <dbReference type="Proteomes" id="UP001283361"/>
    </source>
</evidence>
<protein>
    <recommendedName>
        <fullName evidence="3">Peptidase A2 domain-containing protein</fullName>
    </recommendedName>
</protein>
<comment type="caution">
    <text evidence="1">The sequence shown here is derived from an EMBL/GenBank/DDBJ whole genome shotgun (WGS) entry which is preliminary data.</text>
</comment>
<accession>A0AAE0YUJ2</accession>
<dbReference type="PANTHER" id="PTHR22954:SF3">
    <property type="entry name" value="PROTEIN CBG08539"/>
    <property type="match status" value="1"/>
</dbReference>
<dbReference type="Pfam" id="PF13650">
    <property type="entry name" value="Asp_protease_2"/>
    <property type="match status" value="1"/>
</dbReference>
<dbReference type="InterPro" id="IPR021109">
    <property type="entry name" value="Peptidase_aspartic_dom_sf"/>
</dbReference>
<dbReference type="GO" id="GO:0006508">
    <property type="term" value="P:proteolysis"/>
    <property type="evidence" value="ECO:0007669"/>
    <property type="project" value="InterPro"/>
</dbReference>
<gene>
    <name evidence="1" type="ORF">RRG08_055875</name>
</gene>
<evidence type="ECO:0008006" key="3">
    <source>
        <dbReference type="Google" id="ProtNLM"/>
    </source>
</evidence>
<dbReference type="AlphaFoldDB" id="A0AAE0YUJ2"/>
<dbReference type="PANTHER" id="PTHR22954">
    <property type="entry name" value="RETROVIRAL PROTEASE-RELATED"/>
    <property type="match status" value="1"/>
</dbReference>